<feature type="domain" description="Virulence-associated protein E-like" evidence="1">
    <location>
        <begin position="136"/>
        <end position="337"/>
    </location>
</feature>
<dbReference type="Proteomes" id="UP000195798">
    <property type="component" value="Chromosome"/>
</dbReference>
<proteinExistence type="predicted"/>
<reference evidence="2 3" key="1">
    <citation type="submission" date="2017-05" db="EMBL/GenBank/DDBJ databases">
        <authorList>
            <person name="Oh N.-S."/>
        </authorList>
    </citation>
    <scope>NUCLEOTIDE SEQUENCE [LARGE SCALE GENOMIC DNA]</scope>
    <source>
        <strain evidence="2 3">4M13</strain>
    </source>
</reference>
<dbReference type="SUPFAM" id="SSF52540">
    <property type="entry name" value="P-loop containing nucleoside triphosphate hydrolases"/>
    <property type="match status" value="1"/>
</dbReference>
<dbReference type="Pfam" id="PF05272">
    <property type="entry name" value="VapE-like_dom"/>
    <property type="match status" value="1"/>
</dbReference>
<dbReference type="InterPro" id="IPR007936">
    <property type="entry name" value="VapE-like_dom"/>
</dbReference>
<sequence length="428" mass="50107">MLMALDKKNAEKLREKQNQGTRYPYNFLLNANGNIKTTSVNNVKIIIENDPLLAGVFRFNEFTQNIDVVRNVSKLHIDKGKMSDDYSLEILSYIESEAKYGHTTFKDKLVRDALVLAARANSYNPIITYFDICYQNWDRKERLANFFPDYLGVEKSAFTEWVTKLFFVGAVAKAYNPKIKFDQVLDLVGGQGAGKTTLAKRVSPLGYYTDDFNTFTKKDDLSKTRDALIINDDEMTATNKASFEELKKFCSKQEFRYRLPYGRGIEVFPRQFVMVRTTNERYYLKDQTGNRRFMPLLCDIDKQKYHPVTDLTDNLVKQLWGEAVYLYKSGEFSLEIDRNHLMLIELNADKFKYSDDFENKVDEALENDFEDQDFISNEELHMHIAPETNFSRNKKMSQKLQYIMVAKYGFEKTRRRIKGKLTYGYLRK</sequence>
<protein>
    <submittedName>
        <fullName evidence="2">Virulence protein E</fullName>
    </submittedName>
</protein>
<accession>A0AB33C7Y4</accession>
<dbReference type="PANTHER" id="PTHR34985:SF1">
    <property type="entry name" value="SLR0554 PROTEIN"/>
    <property type="match status" value="1"/>
</dbReference>
<dbReference type="EMBL" id="CP021427">
    <property type="protein sequence ID" value="ART97464.1"/>
    <property type="molecule type" value="Genomic_DNA"/>
</dbReference>
<evidence type="ECO:0000259" key="1">
    <source>
        <dbReference type="Pfam" id="PF05272"/>
    </source>
</evidence>
<organism evidence="2 3">
    <name type="scientific">Lactobacillus gasseri</name>
    <dbReference type="NCBI Taxonomy" id="1596"/>
    <lineage>
        <taxon>Bacteria</taxon>
        <taxon>Bacillati</taxon>
        <taxon>Bacillota</taxon>
        <taxon>Bacilli</taxon>
        <taxon>Lactobacillales</taxon>
        <taxon>Lactobacillaceae</taxon>
        <taxon>Lactobacillus</taxon>
    </lineage>
</organism>
<dbReference type="PANTHER" id="PTHR34985">
    <property type="entry name" value="SLR0554 PROTEIN"/>
    <property type="match status" value="1"/>
</dbReference>
<evidence type="ECO:0000313" key="3">
    <source>
        <dbReference type="Proteomes" id="UP000195798"/>
    </source>
</evidence>
<name>A0AB33C7Y4_LACGS</name>
<dbReference type="InterPro" id="IPR027417">
    <property type="entry name" value="P-loop_NTPase"/>
</dbReference>
<evidence type="ECO:0000313" key="2">
    <source>
        <dbReference type="EMBL" id="ART97464.1"/>
    </source>
</evidence>
<dbReference type="AlphaFoldDB" id="A0AB33C7Y4"/>
<gene>
    <name evidence="2" type="ORF">CCE30_00365</name>
</gene>